<evidence type="ECO:0000256" key="1">
    <source>
        <dbReference type="ARBA" id="ARBA00012528"/>
    </source>
</evidence>
<dbReference type="GO" id="GO:1902201">
    <property type="term" value="P:negative regulation of bacterial-type flagellum-dependent cell motility"/>
    <property type="evidence" value="ECO:0007669"/>
    <property type="project" value="TreeGrafter"/>
</dbReference>
<keyword evidence="3" id="KW-0472">Membrane</keyword>
<dbReference type="InterPro" id="IPR043128">
    <property type="entry name" value="Rev_trsase/Diguanyl_cyclase"/>
</dbReference>
<keyword evidence="3" id="KW-1133">Transmembrane helix</keyword>
<dbReference type="EMBL" id="BBMR01000002">
    <property type="protein sequence ID" value="GAL17856.1"/>
    <property type="molecule type" value="Genomic_DNA"/>
</dbReference>
<dbReference type="Gene3D" id="3.30.70.270">
    <property type="match status" value="1"/>
</dbReference>
<name>A0A090RRE5_9VIBR</name>
<dbReference type="NCBIfam" id="TIGR00254">
    <property type="entry name" value="GGDEF"/>
    <property type="match status" value="1"/>
</dbReference>
<proteinExistence type="predicted"/>
<dbReference type="InterPro" id="IPR050469">
    <property type="entry name" value="Diguanylate_Cyclase"/>
</dbReference>
<keyword evidence="3" id="KW-0812">Transmembrane</keyword>
<evidence type="ECO:0000256" key="3">
    <source>
        <dbReference type="SAM" id="Phobius"/>
    </source>
</evidence>
<dbReference type="AlphaFoldDB" id="A0A090RRE5"/>
<dbReference type="STRING" id="990268.JCM19235_6409"/>
<dbReference type="GO" id="GO:0043709">
    <property type="term" value="P:cell adhesion involved in single-species biofilm formation"/>
    <property type="evidence" value="ECO:0007669"/>
    <property type="project" value="TreeGrafter"/>
</dbReference>
<dbReference type="EC" id="2.7.7.65" evidence="1"/>
<dbReference type="Proteomes" id="UP000029228">
    <property type="component" value="Unassembled WGS sequence"/>
</dbReference>
<reference evidence="5 6" key="1">
    <citation type="submission" date="2014-09" db="EMBL/GenBank/DDBJ databases">
        <title>Vibrio maritimus JCM 19235. (C45) whole genome shotgun sequence.</title>
        <authorList>
            <person name="Sawabe T."/>
            <person name="Meirelles P."/>
            <person name="Nakanishi M."/>
            <person name="Sayaka M."/>
            <person name="Hattori M."/>
            <person name="Ohkuma M."/>
        </authorList>
    </citation>
    <scope>NUCLEOTIDE SEQUENCE [LARGE SCALE GENOMIC DNA]</scope>
    <source>
        <strain evidence="6">JCM19235</strain>
    </source>
</reference>
<feature type="domain" description="GGDEF" evidence="4">
    <location>
        <begin position="130"/>
        <end position="206"/>
    </location>
</feature>
<keyword evidence="6" id="KW-1185">Reference proteome</keyword>
<dbReference type="PANTHER" id="PTHR45138:SF9">
    <property type="entry name" value="DIGUANYLATE CYCLASE DGCM-RELATED"/>
    <property type="match status" value="1"/>
</dbReference>
<gene>
    <name evidence="5" type="ORF">JCM19235_6409</name>
</gene>
<comment type="caution">
    <text evidence="5">The sequence shown here is derived from an EMBL/GenBank/DDBJ whole genome shotgun (WGS) entry which is preliminary data.</text>
</comment>
<dbReference type="Pfam" id="PF00990">
    <property type="entry name" value="GGDEF"/>
    <property type="match status" value="1"/>
</dbReference>
<dbReference type="OrthoDB" id="9803824at2"/>
<dbReference type="PANTHER" id="PTHR45138">
    <property type="entry name" value="REGULATORY COMPONENTS OF SENSORY TRANSDUCTION SYSTEM"/>
    <property type="match status" value="1"/>
</dbReference>
<dbReference type="GO" id="GO:0005886">
    <property type="term" value="C:plasma membrane"/>
    <property type="evidence" value="ECO:0007669"/>
    <property type="project" value="TreeGrafter"/>
</dbReference>
<organism evidence="5 6">
    <name type="scientific">Vibrio maritimus</name>
    <dbReference type="NCBI Taxonomy" id="990268"/>
    <lineage>
        <taxon>Bacteria</taxon>
        <taxon>Pseudomonadati</taxon>
        <taxon>Pseudomonadota</taxon>
        <taxon>Gammaproteobacteria</taxon>
        <taxon>Vibrionales</taxon>
        <taxon>Vibrionaceae</taxon>
        <taxon>Vibrio</taxon>
    </lineage>
</organism>
<dbReference type="CDD" id="cd01949">
    <property type="entry name" value="GGDEF"/>
    <property type="match status" value="1"/>
</dbReference>
<evidence type="ECO:0000313" key="6">
    <source>
        <dbReference type="Proteomes" id="UP000029228"/>
    </source>
</evidence>
<comment type="catalytic activity">
    <reaction evidence="2">
        <text>2 GTP = 3',3'-c-di-GMP + 2 diphosphate</text>
        <dbReference type="Rhea" id="RHEA:24898"/>
        <dbReference type="ChEBI" id="CHEBI:33019"/>
        <dbReference type="ChEBI" id="CHEBI:37565"/>
        <dbReference type="ChEBI" id="CHEBI:58805"/>
        <dbReference type="EC" id="2.7.7.65"/>
    </reaction>
</comment>
<dbReference type="SMART" id="SM00267">
    <property type="entry name" value="GGDEF"/>
    <property type="match status" value="1"/>
</dbReference>
<feature type="transmembrane region" description="Helical" evidence="3">
    <location>
        <begin position="29"/>
        <end position="48"/>
    </location>
</feature>
<dbReference type="GO" id="GO:0052621">
    <property type="term" value="F:diguanylate cyclase activity"/>
    <property type="evidence" value="ECO:0007669"/>
    <property type="project" value="UniProtKB-EC"/>
</dbReference>
<dbReference type="SUPFAM" id="SSF55073">
    <property type="entry name" value="Nucleotide cyclase"/>
    <property type="match status" value="1"/>
</dbReference>
<evidence type="ECO:0000256" key="2">
    <source>
        <dbReference type="ARBA" id="ARBA00034247"/>
    </source>
</evidence>
<sequence length="206" mass="23046">MSAFSIGIVSLGAAVVVLNGKNKDYPVAVWMMTATLACYGVFMLFRGVHTLSGPEIVSFMEADIVQKLAFLSSIFLIVALSFSMLWMINARQVEAIYALSYFDPLTNLRNRRALDRHTDSLEGTSEKLTKKQCVIMLDIDRFKLINDRFGHVSGDQVIRSVAQQIKRTSGVSKSIYRYGGDEFIVVLENQNLARALSVQSQCVNEY</sequence>
<dbReference type="InterPro" id="IPR000160">
    <property type="entry name" value="GGDEF_dom"/>
</dbReference>
<dbReference type="InterPro" id="IPR029787">
    <property type="entry name" value="Nucleotide_cyclase"/>
</dbReference>
<protein>
    <recommendedName>
        <fullName evidence="1">diguanylate cyclase</fullName>
        <ecNumber evidence="1">2.7.7.65</ecNumber>
    </recommendedName>
</protein>
<accession>A0A090RRE5</accession>
<evidence type="ECO:0000259" key="4">
    <source>
        <dbReference type="PROSITE" id="PS50887"/>
    </source>
</evidence>
<dbReference type="PROSITE" id="PS50887">
    <property type="entry name" value="GGDEF"/>
    <property type="match status" value="1"/>
</dbReference>
<feature type="transmembrane region" description="Helical" evidence="3">
    <location>
        <begin position="68"/>
        <end position="88"/>
    </location>
</feature>
<evidence type="ECO:0000313" key="5">
    <source>
        <dbReference type="EMBL" id="GAL17856.1"/>
    </source>
</evidence>